<name>F2L5R3_THEU7</name>
<proteinExistence type="predicted"/>
<dbReference type="EMBL" id="CP002590">
    <property type="protein sequence ID" value="AEA13609.1"/>
    <property type="molecule type" value="Genomic_DNA"/>
</dbReference>
<accession>F2L5R3</accession>
<dbReference type="AlphaFoldDB" id="F2L5R3"/>
<reference key="2">
    <citation type="submission" date="2011-03" db="EMBL/GenBank/DDBJ databases">
        <title>Complete genome sequence of the thermoacidophilic crenarchaeon Thermoproteus uzoniensis 768-20.</title>
        <authorList>
            <person name="Mardanov A.V."/>
            <person name="Gumerov V.M."/>
            <person name="Beletsky A.V."/>
            <person name="Prokofeva M.I."/>
            <person name="Bonch-Osmolovskaya E.A."/>
            <person name="Ravin N.V."/>
            <person name="Skryabin K.G."/>
        </authorList>
    </citation>
    <scope>NUCLEOTIDE SEQUENCE</scope>
    <source>
        <strain>768-20</strain>
    </source>
</reference>
<dbReference type="eggNOG" id="arCOG06046">
    <property type="taxonomic scope" value="Archaea"/>
</dbReference>
<dbReference type="Proteomes" id="UP000008138">
    <property type="component" value="Chromosome"/>
</dbReference>
<evidence type="ECO:0000313" key="1">
    <source>
        <dbReference type="EMBL" id="AEA13609.1"/>
    </source>
</evidence>
<reference evidence="1 2" key="1">
    <citation type="journal article" date="2011" name="J. Bacteriol.">
        <title>Complete genome sequence of the thermoacidophilic crenarchaeon Thermoproteus uzoniensis 768-20.</title>
        <authorList>
            <person name="Mardanov A.V."/>
            <person name="Gumerov V.M."/>
            <person name="Beletsky A.V."/>
            <person name="Prokofeva M.I."/>
            <person name="Bonch-Osmolovskaya E.A."/>
            <person name="Ravin N.V."/>
            <person name="Skryabin K.G."/>
        </authorList>
    </citation>
    <scope>NUCLEOTIDE SEQUENCE [LARGE SCALE GENOMIC DNA]</scope>
    <source>
        <strain evidence="1 2">768-20</strain>
    </source>
</reference>
<dbReference type="RefSeq" id="WP_013680944.1">
    <property type="nucleotide sequence ID" value="NC_015315.1"/>
</dbReference>
<dbReference type="GeneID" id="10361662"/>
<dbReference type="OrthoDB" id="34235at2157"/>
<dbReference type="HOGENOM" id="CLU_131319_0_0_2"/>
<keyword evidence="2" id="KW-1185">Reference proteome</keyword>
<dbReference type="STRING" id="999630.TUZN_2152"/>
<gene>
    <name evidence="1" type="ordered locus">TUZN_2152</name>
</gene>
<evidence type="ECO:0000313" key="2">
    <source>
        <dbReference type="Proteomes" id="UP000008138"/>
    </source>
</evidence>
<protein>
    <submittedName>
        <fullName evidence="1">Hemerythrin HHE cation binding domain protein</fullName>
    </submittedName>
</protein>
<dbReference type="KEGG" id="tuz:TUZN_2152"/>
<organism evidence="1 2">
    <name type="scientific">Thermoproteus uzoniensis (strain 768-20)</name>
    <dbReference type="NCBI Taxonomy" id="999630"/>
    <lineage>
        <taxon>Archaea</taxon>
        <taxon>Thermoproteota</taxon>
        <taxon>Thermoprotei</taxon>
        <taxon>Thermoproteales</taxon>
        <taxon>Thermoproteaceae</taxon>
        <taxon>Thermoproteus</taxon>
    </lineage>
</organism>
<sequence length="139" mass="16602">MDLITLLKIEHAVFKVRFSLMYRLPDDAFWDEFSALHRFVVDVHARAEDLYVFPLFPEKEIHPYAADHKLIQSLGDYILREKDRRRFERYVSVVTYHNDHEELEVFPKVGRHIPVALDVIEKYGAENYVKLVGLDPRRF</sequence>